<dbReference type="PANTHER" id="PTHR47297:SF2">
    <property type="entry name" value="OS02G0606800 PROTEIN"/>
    <property type="match status" value="1"/>
</dbReference>
<dbReference type="Proteomes" id="UP000290289">
    <property type="component" value="Chromosome 5"/>
</dbReference>
<dbReference type="EMBL" id="RDQH01000331">
    <property type="protein sequence ID" value="RXI00385.1"/>
    <property type="molecule type" value="Genomic_DNA"/>
</dbReference>
<dbReference type="GO" id="GO:0008936">
    <property type="term" value="F:nicotinamidase activity"/>
    <property type="evidence" value="ECO:0007669"/>
    <property type="project" value="InterPro"/>
</dbReference>
<reference evidence="1 2" key="1">
    <citation type="submission" date="2018-10" db="EMBL/GenBank/DDBJ databases">
        <title>A high-quality apple genome assembly.</title>
        <authorList>
            <person name="Hu J."/>
        </authorList>
    </citation>
    <scope>NUCLEOTIDE SEQUENCE [LARGE SCALE GENOMIC DNA]</scope>
    <source>
        <strain evidence="2">cv. HFTH1</strain>
        <tissue evidence="1">Young leaf</tissue>
    </source>
</reference>
<dbReference type="InterPro" id="IPR044717">
    <property type="entry name" value="NIC1"/>
</dbReference>
<protein>
    <submittedName>
        <fullName evidence="1">Uncharacterized protein</fullName>
    </submittedName>
</protein>
<evidence type="ECO:0000313" key="2">
    <source>
        <dbReference type="Proteomes" id="UP000290289"/>
    </source>
</evidence>
<sequence>MAAERTKCNDRAQRLLRRVLGFNGPTQMVPMFFYNVWWPGVCTDICVLDFVCSTLSARNRSFLTPSEDVVVYSRACTTFDVPLQVARNTEGALARPQVNET</sequence>
<dbReference type="STRING" id="3750.A0A498K359"/>
<evidence type="ECO:0000313" key="1">
    <source>
        <dbReference type="EMBL" id="RXI00385.1"/>
    </source>
</evidence>
<organism evidence="1 2">
    <name type="scientific">Malus domestica</name>
    <name type="common">Apple</name>
    <name type="synonym">Pyrus malus</name>
    <dbReference type="NCBI Taxonomy" id="3750"/>
    <lineage>
        <taxon>Eukaryota</taxon>
        <taxon>Viridiplantae</taxon>
        <taxon>Streptophyta</taxon>
        <taxon>Embryophyta</taxon>
        <taxon>Tracheophyta</taxon>
        <taxon>Spermatophyta</taxon>
        <taxon>Magnoliopsida</taxon>
        <taxon>eudicotyledons</taxon>
        <taxon>Gunneridae</taxon>
        <taxon>Pentapetalae</taxon>
        <taxon>rosids</taxon>
        <taxon>fabids</taxon>
        <taxon>Rosales</taxon>
        <taxon>Rosaceae</taxon>
        <taxon>Amygdaloideae</taxon>
        <taxon>Maleae</taxon>
        <taxon>Malus</taxon>
    </lineage>
</organism>
<keyword evidence="2" id="KW-1185">Reference proteome</keyword>
<dbReference type="GO" id="GO:0019365">
    <property type="term" value="P:pyridine nucleotide salvage"/>
    <property type="evidence" value="ECO:0007669"/>
    <property type="project" value="InterPro"/>
</dbReference>
<accession>A0A498K359</accession>
<dbReference type="AlphaFoldDB" id="A0A498K359"/>
<name>A0A498K359_MALDO</name>
<comment type="caution">
    <text evidence="1">The sequence shown here is derived from an EMBL/GenBank/DDBJ whole genome shotgun (WGS) entry which is preliminary data.</text>
</comment>
<gene>
    <name evidence="1" type="ORF">DVH24_037933</name>
</gene>
<proteinExistence type="predicted"/>
<dbReference type="PANTHER" id="PTHR47297">
    <property type="match status" value="1"/>
</dbReference>